<dbReference type="GO" id="GO:0042910">
    <property type="term" value="F:xenobiotic transmembrane transporter activity"/>
    <property type="evidence" value="ECO:0007669"/>
    <property type="project" value="InterPro"/>
</dbReference>
<feature type="transmembrane region" description="Helical" evidence="8">
    <location>
        <begin position="342"/>
        <end position="361"/>
    </location>
</feature>
<evidence type="ECO:0000256" key="2">
    <source>
        <dbReference type="ARBA" id="ARBA00010199"/>
    </source>
</evidence>
<sequence>MASQHSPPSVLQSFPDEETPLIRNPTEPKSPSSSPWLSETILLVKASVPVILAYMLQNSLQTVSILIVGRISPEALATAAFSYMFAMATAWLIALGGTTAIDTLGSSTFTSSKNKHDLGILLQRGMVVLTGFYAVVAVIWCLSGYIFRALGQEDFICVQSPRFLMFLIPGGLGYVWFEAMKKFLQAQEIYRPGTYALLVTSPLNALLNWLFIYPLGFGLDGAPIATGISYWLSFLILVGYATFVKGSECWGGLNLRQALQHLGPFAKLAFLGVIHVGTEWWAFEIVALAAGRLGTIPLAAQSVVMTLDQIINTIPFGLGVAASSRLGNLLGLGNPLQARRCAHSAALLSILFGTIILTILLSTKNIIAKLFNDDEEVVDLVAHVMPYVALFQIADGLNGSCGGALRGMGRQWVGALVNCVSYYGGALPAGIWLAFHGWGLSGLWVGQCVALFLVGVLEWYIVGMCNWKKEVQRAADRLTAGGLESTFDKINTGVLEKGDVTEGYSTEQGSVLNASGHTDQLTRQYGLVGLTGIAVTVNNAWVVLGSSISVSILSGGISGVIYGLVVAVFYYTFIGLSVAELSSSCPSSGGVYHWATIAAGPKWGRVTGFYAGWINFYGWMFGLASLVQVAANAGVQCYATLTPTFSPEAWHVYVAYLIVIWLSAFIVIFSNRLVPYTQKLGLFLVVVGGLVTIIIVAAMPEKHASSDFVWNSFSENNLTGWDDGVAFMVGVLNGAFTIGTLDAITHMAEEAAEPKKDLPRAIFLYIGIGGVYALAFAIVLGYAISDLSVLQGNSNTFPLAGIYHQATGSAAATFALLFIILISSLCCVIGTVLTNCRTYWTLARDQAVPFAKYFSRVNTRLGTPVESTLFVAVIASGIGAIPLGSPVGFSNLTGSFIIITTVSYAIPIISNLLSGRTRFSPGPFNLGKWGSLINGFTVMLIILFDVFFCFPVGLPFDVTTMNYNSVILVGPSFRHTAHIDGVKDEES</sequence>
<dbReference type="GO" id="GO:0016020">
    <property type="term" value="C:membrane"/>
    <property type="evidence" value="ECO:0007669"/>
    <property type="project" value="UniProtKB-SubCell"/>
</dbReference>
<feature type="transmembrane region" description="Helical" evidence="8">
    <location>
        <begin position="720"/>
        <end position="741"/>
    </location>
</feature>
<evidence type="ECO:0000256" key="8">
    <source>
        <dbReference type="SAM" id="Phobius"/>
    </source>
</evidence>
<feature type="transmembrane region" description="Helical" evidence="8">
    <location>
        <begin position="550"/>
        <end position="573"/>
    </location>
</feature>
<feature type="transmembrane region" description="Helical" evidence="8">
    <location>
        <begin position="681"/>
        <end position="700"/>
    </location>
</feature>
<evidence type="ECO:0000313" key="10">
    <source>
        <dbReference type="Proteomes" id="UP000265631"/>
    </source>
</evidence>
<dbReference type="CDD" id="cd13132">
    <property type="entry name" value="MATE_eukaryotic"/>
    <property type="match status" value="1"/>
</dbReference>
<feature type="transmembrane region" description="Helical" evidence="8">
    <location>
        <begin position="76"/>
        <end position="105"/>
    </location>
</feature>
<feature type="region of interest" description="Disordered" evidence="7">
    <location>
        <begin position="1"/>
        <end position="35"/>
    </location>
</feature>
<feature type="transmembrane region" description="Helical" evidence="8">
    <location>
        <begin position="525"/>
        <end position="544"/>
    </location>
</feature>
<keyword evidence="10" id="KW-1185">Reference proteome</keyword>
<dbReference type="Pfam" id="PF01554">
    <property type="entry name" value="MatE"/>
    <property type="match status" value="2"/>
</dbReference>
<evidence type="ECO:0000313" key="9">
    <source>
        <dbReference type="EMBL" id="RFN50829.1"/>
    </source>
</evidence>
<feature type="transmembrane region" description="Helical" evidence="8">
    <location>
        <begin position="811"/>
        <end position="834"/>
    </location>
</feature>
<evidence type="ECO:0000256" key="5">
    <source>
        <dbReference type="ARBA" id="ARBA00022989"/>
    </source>
</evidence>
<comment type="caution">
    <text evidence="9">The sequence shown here is derived from an EMBL/GenBank/DDBJ whole genome shotgun (WGS) entry which is preliminary data.</text>
</comment>
<evidence type="ECO:0000256" key="7">
    <source>
        <dbReference type="SAM" id="MobiDB-lite"/>
    </source>
</evidence>
<dbReference type="GO" id="GO:1990961">
    <property type="term" value="P:xenobiotic detoxification by transmembrane export across the plasma membrane"/>
    <property type="evidence" value="ECO:0007669"/>
    <property type="project" value="InterPro"/>
</dbReference>
<dbReference type="Pfam" id="PF13520">
    <property type="entry name" value="AA_permease_2"/>
    <property type="match status" value="1"/>
</dbReference>
<feature type="transmembrane region" description="Helical" evidence="8">
    <location>
        <begin position="189"/>
        <end position="212"/>
    </location>
</feature>
<dbReference type="Gene3D" id="1.20.1740.10">
    <property type="entry name" value="Amino acid/polyamine transporter I"/>
    <property type="match status" value="1"/>
</dbReference>
<organism evidence="9 10">
    <name type="scientific">Fusarium flagelliforme</name>
    <dbReference type="NCBI Taxonomy" id="2675880"/>
    <lineage>
        <taxon>Eukaryota</taxon>
        <taxon>Fungi</taxon>
        <taxon>Dikarya</taxon>
        <taxon>Ascomycota</taxon>
        <taxon>Pezizomycotina</taxon>
        <taxon>Sordariomycetes</taxon>
        <taxon>Hypocreomycetidae</taxon>
        <taxon>Hypocreales</taxon>
        <taxon>Nectriaceae</taxon>
        <taxon>Fusarium</taxon>
        <taxon>Fusarium incarnatum-equiseti species complex</taxon>
    </lineage>
</organism>
<name>A0A395MUF9_9HYPO</name>
<accession>A0A395MUF9</accession>
<comment type="similarity">
    <text evidence="2">Belongs to the multi antimicrobial extrusion (MATE) (TC 2.A.66.1) family.</text>
</comment>
<reference evidence="9 10" key="1">
    <citation type="journal article" date="2018" name="PLoS Pathog.">
        <title>Evolution of structural diversity of trichothecenes, a family of toxins produced by plant pathogenic and entomopathogenic fungi.</title>
        <authorList>
            <person name="Proctor R.H."/>
            <person name="McCormick S.P."/>
            <person name="Kim H.S."/>
            <person name="Cardoza R.E."/>
            <person name="Stanley A.M."/>
            <person name="Lindo L."/>
            <person name="Kelly A."/>
            <person name="Brown D.W."/>
            <person name="Lee T."/>
            <person name="Vaughan M.M."/>
            <person name="Alexander N.J."/>
            <person name="Busman M."/>
            <person name="Gutierrez S."/>
        </authorList>
    </citation>
    <scope>NUCLEOTIDE SEQUENCE [LARGE SCALE GENOMIC DNA]</scope>
    <source>
        <strain evidence="9 10">NRRL 13405</strain>
    </source>
</reference>
<keyword evidence="4 8" id="KW-0812">Transmembrane</keyword>
<dbReference type="InterPro" id="IPR002293">
    <property type="entry name" value="AA/rel_permease1"/>
</dbReference>
<gene>
    <name evidence="9" type="ORF">FIE12Z_4905</name>
</gene>
<feature type="transmembrane region" description="Helical" evidence="8">
    <location>
        <begin position="441"/>
        <end position="462"/>
    </location>
</feature>
<feature type="transmembrane region" description="Helical" evidence="8">
    <location>
        <begin position="895"/>
        <end position="913"/>
    </location>
</feature>
<dbReference type="InterPro" id="IPR045069">
    <property type="entry name" value="MATE_euk"/>
</dbReference>
<keyword evidence="5 8" id="KW-1133">Transmembrane helix</keyword>
<feature type="transmembrane region" description="Helical" evidence="8">
    <location>
        <begin position="415"/>
        <end position="435"/>
    </location>
</feature>
<proteinExistence type="inferred from homology"/>
<keyword evidence="6 8" id="KW-0472">Membrane</keyword>
<feature type="compositionally biased region" description="Polar residues" evidence="7">
    <location>
        <begin position="1"/>
        <end position="12"/>
    </location>
</feature>
<dbReference type="AlphaFoldDB" id="A0A395MUF9"/>
<dbReference type="PANTHER" id="PTHR45649">
    <property type="entry name" value="AMINO-ACID PERMEASE BAT1"/>
    <property type="match status" value="1"/>
</dbReference>
<evidence type="ECO:0000256" key="6">
    <source>
        <dbReference type="ARBA" id="ARBA00023136"/>
    </source>
</evidence>
<feature type="transmembrane region" description="Helical" evidence="8">
    <location>
        <begin position="650"/>
        <end position="669"/>
    </location>
</feature>
<dbReference type="NCBIfam" id="TIGR00797">
    <property type="entry name" value="matE"/>
    <property type="match status" value="1"/>
</dbReference>
<evidence type="ECO:0000256" key="4">
    <source>
        <dbReference type="ARBA" id="ARBA00022692"/>
    </source>
</evidence>
<feature type="transmembrane region" description="Helical" evidence="8">
    <location>
        <begin position="224"/>
        <end position="244"/>
    </location>
</feature>
<keyword evidence="3" id="KW-0813">Transport</keyword>
<evidence type="ECO:0000256" key="1">
    <source>
        <dbReference type="ARBA" id="ARBA00004141"/>
    </source>
</evidence>
<dbReference type="InterPro" id="IPR002528">
    <property type="entry name" value="MATE_fam"/>
</dbReference>
<evidence type="ECO:0000256" key="3">
    <source>
        <dbReference type="ARBA" id="ARBA00022448"/>
    </source>
</evidence>
<dbReference type="GO" id="GO:0015297">
    <property type="term" value="F:antiporter activity"/>
    <property type="evidence" value="ECO:0007669"/>
    <property type="project" value="InterPro"/>
</dbReference>
<dbReference type="Proteomes" id="UP000265631">
    <property type="component" value="Unassembled WGS sequence"/>
</dbReference>
<protein>
    <submittedName>
        <fullName evidence="9">Uncharacterized protein</fullName>
    </submittedName>
</protein>
<feature type="transmembrane region" description="Helical" evidence="8">
    <location>
        <begin position="610"/>
        <end position="630"/>
    </location>
</feature>
<dbReference type="PANTHER" id="PTHR45649:SF27">
    <property type="entry name" value="CHOLINE TRANSPORTER (EUROFUNG)"/>
    <property type="match status" value="1"/>
</dbReference>
<dbReference type="EMBL" id="PXXK01000126">
    <property type="protein sequence ID" value="RFN50829.1"/>
    <property type="molecule type" value="Genomic_DNA"/>
</dbReference>
<dbReference type="STRING" id="2594813.A0A395MUF9"/>
<comment type="subcellular location">
    <subcellularLocation>
        <location evidence="1">Membrane</location>
        <topology evidence="1">Multi-pass membrane protein</topology>
    </subcellularLocation>
</comment>
<feature type="transmembrane region" description="Helical" evidence="8">
    <location>
        <begin position="126"/>
        <end position="147"/>
    </location>
</feature>
<feature type="transmembrane region" description="Helical" evidence="8">
    <location>
        <begin position="762"/>
        <end position="784"/>
    </location>
</feature>
<feature type="transmembrane region" description="Helical" evidence="8">
    <location>
        <begin position="933"/>
        <end position="954"/>
    </location>
</feature>
<feature type="transmembrane region" description="Helical" evidence="8">
    <location>
        <begin position="869"/>
        <end position="889"/>
    </location>
</feature>